<dbReference type="GO" id="GO:0043022">
    <property type="term" value="F:ribosome binding"/>
    <property type="evidence" value="ECO:0007669"/>
    <property type="project" value="TreeGrafter"/>
</dbReference>
<dbReference type="OrthoDB" id="364892at2759"/>
<dbReference type="SUPFAM" id="SSF52540">
    <property type="entry name" value="P-loop containing nucleoside triphosphate hydrolases"/>
    <property type="match status" value="1"/>
</dbReference>
<keyword evidence="1" id="KW-0547">Nucleotide-binding</keyword>
<dbReference type="Gene3D" id="3.30.70.870">
    <property type="entry name" value="Elongation Factor G (Translational Gtpase), domain 3"/>
    <property type="match status" value="1"/>
</dbReference>
<dbReference type="Gene3D" id="3.40.50.300">
    <property type="entry name" value="P-loop containing nucleotide triphosphate hydrolases"/>
    <property type="match status" value="1"/>
</dbReference>
<evidence type="ECO:0000256" key="2">
    <source>
        <dbReference type="ARBA" id="ARBA00023134"/>
    </source>
</evidence>
<dbReference type="SUPFAM" id="SSF50447">
    <property type="entry name" value="Translation proteins"/>
    <property type="match status" value="2"/>
</dbReference>
<dbReference type="CDD" id="cd16261">
    <property type="entry name" value="EF2_snRNP_III"/>
    <property type="match status" value="1"/>
</dbReference>
<dbReference type="PANTHER" id="PTHR42908:SF3">
    <property type="entry name" value="ELONGATION FACTOR-LIKE GTPASE 1"/>
    <property type="match status" value="1"/>
</dbReference>
<proteinExistence type="predicted"/>
<dbReference type="InterPro" id="IPR000795">
    <property type="entry name" value="T_Tr_GTP-bd_dom"/>
</dbReference>
<evidence type="ECO:0000256" key="1">
    <source>
        <dbReference type="ARBA" id="ARBA00022741"/>
    </source>
</evidence>
<dbReference type="Gene3D" id="2.40.30.10">
    <property type="entry name" value="Translation factors"/>
    <property type="match status" value="2"/>
</dbReference>
<protein>
    <submittedName>
        <fullName evidence="4">Uncharacterized protein</fullName>
    </submittedName>
</protein>
<evidence type="ECO:0000256" key="3">
    <source>
        <dbReference type="SAM" id="MobiDB-lite"/>
    </source>
</evidence>
<feature type="region of interest" description="Disordered" evidence="3">
    <location>
        <begin position="486"/>
        <end position="539"/>
    </location>
</feature>
<dbReference type="PANTHER" id="PTHR42908">
    <property type="entry name" value="TRANSLATION ELONGATION FACTOR-RELATED"/>
    <property type="match status" value="1"/>
</dbReference>
<dbReference type="SUPFAM" id="SSF54980">
    <property type="entry name" value="EF-G C-terminal domain-like"/>
    <property type="match status" value="1"/>
</dbReference>
<dbReference type="AlphaFoldDB" id="A0A7R8W383"/>
<dbReference type="GO" id="GO:0003924">
    <property type="term" value="F:GTPase activity"/>
    <property type="evidence" value="ECO:0007669"/>
    <property type="project" value="InterPro"/>
</dbReference>
<name>A0A7R8W383_9CRUS</name>
<sequence length="1033" mass="115435">MWTMGKPHSQIAWLLEMELFPPDYLENYDEKEHLIHLLDSPGHVDFCYEVDVALATADGALILVDCVEGVCPQTVQSLRGAYRQRLTPILVLNKIDRLITEQKLDPLDAYFRMVQIVEQVNVVMGELFASELLRGEEEEEEGKQTDMGQRRDYTSALEKADDSDVYFQPSRGNVLFGSALHGWTFSISNFVTAYSKILGVDEHIIREGLWGDCYYNKKQKKILTGAHEKGKKPLFVQCILDNLWHIYDPDTYRDPVAFEKVLKTLGITLNVRDMREKDTKLKAQAVLSQWLPAAKATLDAVVHLISSPVCLDARRAEAILGGEEFQLLPRDSQALKGDVIRAGTTPESPVICVVAKMIAVDVSSLPENRPRVLSPEELAERRGRIKEIQERRELERQKRLTDFEAKENGIQGEIETSTPMTEVREEEDKNKVAFIAFTRILSGTLKPGLTCYALGPKHDPKSALEAVCHIMMRTLGTASEENVELFSWPSNPSDKESHLPLPVLSLEDVDKPRKKKNPPYRKTIDLSDSNLPPSSRPRPRCIRISNLMPSCDEERVRGKIGNGCISVKDDSPNPKWCRSFIVKVDSIIYDKVRNPNFWPSGIFVKPFFPRREKHSVVSKAFTNEDSVMGVLLAPGARSVVSDGLKGLGSSGAMQRRSDADESVLVQHFFPADLMSTSNVFKGSLAGKMSPVESLDWIVAVVLDSLDWIAAVVLKSLDWIAAVILESLDWIAVNRGEEIDPSWTISTLPAEHHATRCTLGKLYLMVGREMEPLEEAAAGNIVGIGGLEGHILKFGALSSTLACPPLGVFSSHSMRGAPILKVAVEPKIPKDLPMLIRGLQLLNQADPCVQVTVEESGEHCLMTAGEVHLQRCVTDLEEQFSQVEVTVSAPIVPLRETIVPPPVLDKTKETISVVEKPDKNKPSHIITLSTPNRRSSVTVTAIPLPEAVTSLLDSSVRIIRLIQEGKASRDEKDGFRKKLEEAFHSNDREEISEEWEQYRFLLCSETLVSKHSKSDLKDYGFQCTNARCKFQRMV</sequence>
<dbReference type="Pfam" id="PF00009">
    <property type="entry name" value="GTP_EFTU"/>
    <property type="match status" value="1"/>
</dbReference>
<reference evidence="4" key="1">
    <citation type="submission" date="2020-11" db="EMBL/GenBank/DDBJ databases">
        <authorList>
            <person name="Tran Van P."/>
        </authorList>
    </citation>
    <scope>NUCLEOTIDE SEQUENCE</scope>
</reference>
<dbReference type="InterPro" id="IPR009000">
    <property type="entry name" value="Transl_B-barrel_sf"/>
</dbReference>
<dbReference type="GO" id="GO:0005525">
    <property type="term" value="F:GTP binding"/>
    <property type="evidence" value="ECO:0007669"/>
    <property type="project" value="UniProtKB-KW"/>
</dbReference>
<dbReference type="Pfam" id="PF14492">
    <property type="entry name" value="EFG_III"/>
    <property type="match status" value="1"/>
</dbReference>
<dbReference type="GO" id="GO:0005829">
    <property type="term" value="C:cytosol"/>
    <property type="evidence" value="ECO:0007669"/>
    <property type="project" value="TreeGrafter"/>
</dbReference>
<dbReference type="EMBL" id="OB660288">
    <property type="protein sequence ID" value="CAD7223998.1"/>
    <property type="molecule type" value="Genomic_DNA"/>
</dbReference>
<evidence type="ECO:0000313" key="4">
    <source>
        <dbReference type="EMBL" id="CAD7223998.1"/>
    </source>
</evidence>
<dbReference type="InterPro" id="IPR035647">
    <property type="entry name" value="EFG_III/V"/>
</dbReference>
<dbReference type="FunFam" id="3.30.70.870:FF:000002">
    <property type="entry name" value="Translation elongation factor 2"/>
    <property type="match status" value="1"/>
</dbReference>
<dbReference type="InterPro" id="IPR041095">
    <property type="entry name" value="EFG_II"/>
</dbReference>
<keyword evidence="2" id="KW-0342">GTP-binding</keyword>
<gene>
    <name evidence="4" type="ORF">CTOB1V02_LOCUS1969</name>
</gene>
<dbReference type="PROSITE" id="PS51722">
    <property type="entry name" value="G_TR_2"/>
    <property type="match status" value="1"/>
</dbReference>
<dbReference type="GO" id="GO:0042256">
    <property type="term" value="P:cytosolic ribosome assembly"/>
    <property type="evidence" value="ECO:0007669"/>
    <property type="project" value="TreeGrafter"/>
</dbReference>
<dbReference type="Gene3D" id="3.90.1430.10">
    <property type="entry name" value="Yeast translation eEF2 (G' domain)"/>
    <property type="match status" value="1"/>
</dbReference>
<dbReference type="GO" id="GO:1990904">
    <property type="term" value="C:ribonucleoprotein complex"/>
    <property type="evidence" value="ECO:0007669"/>
    <property type="project" value="TreeGrafter"/>
</dbReference>
<dbReference type="InterPro" id="IPR027417">
    <property type="entry name" value="P-loop_NTPase"/>
</dbReference>
<organism evidence="4">
    <name type="scientific">Cyprideis torosa</name>
    <dbReference type="NCBI Taxonomy" id="163714"/>
    <lineage>
        <taxon>Eukaryota</taxon>
        <taxon>Metazoa</taxon>
        <taxon>Ecdysozoa</taxon>
        <taxon>Arthropoda</taxon>
        <taxon>Crustacea</taxon>
        <taxon>Oligostraca</taxon>
        <taxon>Ostracoda</taxon>
        <taxon>Podocopa</taxon>
        <taxon>Podocopida</taxon>
        <taxon>Cytherocopina</taxon>
        <taxon>Cytheroidea</taxon>
        <taxon>Cytherideidae</taxon>
        <taxon>Cyprideis</taxon>
    </lineage>
</organism>
<accession>A0A7R8W383</accession>